<accession>F8GUZ7</accession>
<evidence type="ECO:0000256" key="1">
    <source>
        <dbReference type="SAM" id="Coils"/>
    </source>
</evidence>
<evidence type="ECO:0000313" key="3">
    <source>
        <dbReference type="Proteomes" id="UP000006798"/>
    </source>
</evidence>
<dbReference type="KEGG" id="cnc:CNE_BB1p11460"/>
<geneLocation type="plasmid" evidence="2 3">
    <name>pBB1</name>
</geneLocation>
<proteinExistence type="predicted"/>
<organism evidence="2 3">
    <name type="scientific">Cupriavidus necator (strain ATCC 43291 / DSM 13513 / CCUG 52238 / LMG 8453 / N-1)</name>
    <name type="common">Ralstonia eutropha</name>
    <dbReference type="NCBI Taxonomy" id="1042878"/>
    <lineage>
        <taxon>Bacteria</taxon>
        <taxon>Pseudomonadati</taxon>
        <taxon>Pseudomonadota</taxon>
        <taxon>Betaproteobacteria</taxon>
        <taxon>Burkholderiales</taxon>
        <taxon>Burkholderiaceae</taxon>
        <taxon>Cupriavidus</taxon>
    </lineage>
</organism>
<protein>
    <submittedName>
        <fullName evidence="2">Transcriptional regulator LysR family</fullName>
    </submittedName>
</protein>
<keyword evidence="1" id="KW-0175">Coiled coil</keyword>
<evidence type="ECO:0000313" key="2">
    <source>
        <dbReference type="EMBL" id="AEI82551.1"/>
    </source>
</evidence>
<dbReference type="GO" id="GO:0006355">
    <property type="term" value="P:regulation of DNA-templated transcription"/>
    <property type="evidence" value="ECO:0007669"/>
    <property type="project" value="TreeGrafter"/>
</dbReference>
<keyword evidence="2" id="KW-0614">Plasmid</keyword>
<dbReference type="PANTHER" id="PTHR30419">
    <property type="entry name" value="HTH-TYPE TRANSCRIPTIONAL REGULATOR YBHD"/>
    <property type="match status" value="1"/>
</dbReference>
<dbReference type="GO" id="GO:0005829">
    <property type="term" value="C:cytosol"/>
    <property type="evidence" value="ECO:0007669"/>
    <property type="project" value="TreeGrafter"/>
</dbReference>
<dbReference type="EMBL" id="CP002879">
    <property type="protein sequence ID" value="AEI82551.1"/>
    <property type="molecule type" value="Genomic_DNA"/>
</dbReference>
<dbReference type="HOGENOM" id="CLU_2154179_0_0_4"/>
<dbReference type="GeneID" id="34311500"/>
<dbReference type="PANTHER" id="PTHR30419:SF8">
    <property type="entry name" value="NITROGEN ASSIMILATION TRANSCRIPTIONAL ACTIVATOR-RELATED"/>
    <property type="match status" value="1"/>
</dbReference>
<gene>
    <name evidence="2" type="ordered locus">CNE_BB1p11460</name>
</gene>
<dbReference type="InterPro" id="IPR036390">
    <property type="entry name" value="WH_DNA-bd_sf"/>
</dbReference>
<sequence>MSRINLALKDRQVFVAIVEKGSFRMAAESLIEKLEKSLRLLDRTTRRAEMTNIGRQFLEEARAALDILDNAAFWLGDEATLQRGLVTVAAIPPAALHFLPQAASFWRSRRC</sequence>
<dbReference type="AlphaFoldDB" id="F8GUZ7"/>
<reference evidence="2 3" key="1">
    <citation type="journal article" date="2011" name="J. Bacteriol.">
        <title>Complete genome sequence of the type strain Cupriavidus necator N-1.</title>
        <authorList>
            <person name="Poehlein A."/>
            <person name="Kusian B."/>
            <person name="Friedrich B."/>
            <person name="Daniel R."/>
            <person name="Bowien B."/>
        </authorList>
    </citation>
    <scope>NUCLEOTIDE SEQUENCE [LARGE SCALE GENOMIC DNA]</scope>
    <source>
        <strain evidence="3">ATCC 43291 / DSM 13513 / CCUG 52238 / LMG 8453 / N-1</strain>
        <plasmid evidence="2 3">pBB1</plasmid>
    </source>
</reference>
<dbReference type="SUPFAM" id="SSF46785">
    <property type="entry name" value="Winged helix' DNA-binding domain"/>
    <property type="match status" value="1"/>
</dbReference>
<dbReference type="InterPro" id="IPR050950">
    <property type="entry name" value="HTH-type_LysR_regulators"/>
</dbReference>
<feature type="coiled-coil region" evidence="1">
    <location>
        <begin position="24"/>
        <end position="51"/>
    </location>
</feature>
<name>F8GUZ7_CUPNN</name>
<dbReference type="Proteomes" id="UP000006798">
    <property type="component" value="Plasmid pBB1"/>
</dbReference>
<dbReference type="InterPro" id="IPR036388">
    <property type="entry name" value="WH-like_DNA-bd_sf"/>
</dbReference>
<dbReference type="RefSeq" id="WP_013959583.1">
    <property type="nucleotide sequence ID" value="NC_015727.1"/>
</dbReference>
<dbReference type="Gene3D" id="1.10.10.10">
    <property type="entry name" value="Winged helix-like DNA-binding domain superfamily/Winged helix DNA-binding domain"/>
    <property type="match status" value="1"/>
</dbReference>